<dbReference type="InterPro" id="IPR001451">
    <property type="entry name" value="Hexapep"/>
</dbReference>
<dbReference type="InterPro" id="IPR011004">
    <property type="entry name" value="Trimer_LpxA-like_sf"/>
</dbReference>
<dbReference type="Proteomes" id="UP000254893">
    <property type="component" value="Unassembled WGS sequence"/>
</dbReference>
<proteinExistence type="predicted"/>
<dbReference type="InterPro" id="IPR051159">
    <property type="entry name" value="Hexapeptide_acetyltransf"/>
</dbReference>
<reference evidence="1 2" key="1">
    <citation type="submission" date="2018-06" db="EMBL/GenBank/DDBJ databases">
        <authorList>
            <consortium name="Pathogen Informatics"/>
            <person name="Doyle S."/>
        </authorList>
    </citation>
    <scope>NUCLEOTIDE SEQUENCE [LARGE SCALE GENOMIC DNA]</scope>
    <source>
        <strain evidence="1 2">NCTC11388</strain>
    </source>
</reference>
<dbReference type="EMBL" id="UGYW01000002">
    <property type="protein sequence ID" value="SUJ13050.1"/>
    <property type="molecule type" value="Genomic_DNA"/>
</dbReference>
<evidence type="ECO:0000313" key="1">
    <source>
        <dbReference type="EMBL" id="SUJ13050.1"/>
    </source>
</evidence>
<dbReference type="Gene3D" id="2.160.10.10">
    <property type="entry name" value="Hexapeptide repeat proteins"/>
    <property type="match status" value="1"/>
</dbReference>
<gene>
    <name evidence="1" type="ORF">NCTC11388_02250</name>
</gene>
<dbReference type="CDD" id="cd04647">
    <property type="entry name" value="LbH_MAT_like"/>
    <property type="match status" value="1"/>
</dbReference>
<name>A0A380C5A5_SPHSI</name>
<keyword evidence="1" id="KW-0808">Transferase</keyword>
<accession>A0A380C5A5</accession>
<dbReference type="SUPFAM" id="SSF51161">
    <property type="entry name" value="Trimeric LpxA-like enzymes"/>
    <property type="match status" value="1"/>
</dbReference>
<organism evidence="1 2">
    <name type="scientific">Sphingobacterium spiritivorum</name>
    <name type="common">Flavobacterium spiritivorum</name>
    <dbReference type="NCBI Taxonomy" id="258"/>
    <lineage>
        <taxon>Bacteria</taxon>
        <taxon>Pseudomonadati</taxon>
        <taxon>Bacteroidota</taxon>
        <taxon>Sphingobacteriia</taxon>
        <taxon>Sphingobacteriales</taxon>
        <taxon>Sphingobacteriaceae</taxon>
        <taxon>Sphingobacterium</taxon>
    </lineage>
</organism>
<dbReference type="PANTHER" id="PTHR23416:SF78">
    <property type="entry name" value="LIPOPOLYSACCHARIDE BIOSYNTHESIS O-ACETYL TRANSFERASE WBBJ-RELATED"/>
    <property type="match status" value="1"/>
</dbReference>
<dbReference type="AlphaFoldDB" id="A0A380C5A5"/>
<evidence type="ECO:0000313" key="2">
    <source>
        <dbReference type="Proteomes" id="UP000254893"/>
    </source>
</evidence>
<dbReference type="PANTHER" id="PTHR23416">
    <property type="entry name" value="SIALIC ACID SYNTHASE-RELATED"/>
    <property type="match status" value="1"/>
</dbReference>
<dbReference type="GO" id="GO:0016746">
    <property type="term" value="F:acyltransferase activity"/>
    <property type="evidence" value="ECO:0007669"/>
    <property type="project" value="UniProtKB-KW"/>
</dbReference>
<protein>
    <submittedName>
        <fullName evidence="1">Acetyltransferase SACOL2570</fullName>
        <ecNumber evidence="1">2.3.1.-</ecNumber>
    </submittedName>
</protein>
<dbReference type="Pfam" id="PF14602">
    <property type="entry name" value="Hexapep_2"/>
    <property type="match status" value="1"/>
</dbReference>
<keyword evidence="1" id="KW-0012">Acyltransferase</keyword>
<dbReference type="EC" id="2.3.1.-" evidence="1"/>
<sequence length="212" mass="23998">MNVKPKIRNMLKLIRRLNRGLYIRTWNMVNRIRFDHLGKRSYIRNYLLLQGSKNVWIGDFVYIAYKCWIAAVPLKEGQKCILKIGKGTHIGNFCHIYATQSIAIGEDVLIADRVYISDNMHNYKSVDLPIIDQSIKQLMPVTIGSGSWIGENVCVIGANIGRNCVIGANSVVNKDIPDYCVAVGAPARIIKKFCHERNQWCLTDSKGVFLEG</sequence>